<evidence type="ECO:0000313" key="2">
    <source>
        <dbReference type="Proteomes" id="UP000237466"/>
    </source>
</evidence>
<sequence length="232" mass="24852">MLQMSIVVFSPASMHIKYTYYFNRIVIKNTLNINKEICVKKLALSKVFLLGLLASSYASANVLTGVVGIGYGFGGDKLGEGVFVNGDSDDIKANEGISIFGGADLALPQDFLLRGTLGYKFDTIDASNGDISFSRVPVEFTVFKSLSNHKLGAGFTYHTAVSYECNVSGICSGEVEFDDAAGLVVQYEYAFAPGALGQIAVGAKYTNIEYEVSSTGETFDGSGFDIHLTVLF</sequence>
<dbReference type="EMBL" id="PDGH01000017">
    <property type="protein sequence ID" value="POB50017.1"/>
    <property type="molecule type" value="Genomic_DNA"/>
</dbReference>
<evidence type="ECO:0008006" key="3">
    <source>
        <dbReference type="Google" id="ProtNLM"/>
    </source>
</evidence>
<reference evidence="1 2" key="1">
    <citation type="journal article" date="2018" name="Front. Microbiol.">
        <title>Phylogeny of Vibrio vulnificus from the Analysis of the Core-Genome: Implications for Intra-Species Taxonomy.</title>
        <authorList>
            <person name="Roig F.J."/>
            <person name="Gonzalez-Candelas F."/>
            <person name="Sanjuan E."/>
            <person name="Fouz B."/>
            <person name="Feil E.J."/>
            <person name="Llorens C."/>
            <person name="Baker-Austin C."/>
            <person name="Oliver J.D."/>
            <person name="Danin-Poleg Y."/>
            <person name="Gibas C.J."/>
            <person name="Kashi Y."/>
            <person name="Gulig P.A."/>
            <person name="Morrison S.S."/>
            <person name="Amaro C."/>
        </authorList>
    </citation>
    <scope>NUCLEOTIDE SEQUENCE [LARGE SCALE GENOMIC DNA]</scope>
    <source>
        <strain evidence="1 2">CECT4608</strain>
    </source>
</reference>
<name>A0A2S3R8M1_VIBVL</name>
<gene>
    <name evidence="1" type="ORF">CRN52_01030</name>
</gene>
<proteinExistence type="predicted"/>
<accession>A0A2S3R8M1</accession>
<evidence type="ECO:0000313" key="1">
    <source>
        <dbReference type="EMBL" id="POB50017.1"/>
    </source>
</evidence>
<dbReference type="Proteomes" id="UP000237466">
    <property type="component" value="Unassembled WGS sequence"/>
</dbReference>
<protein>
    <recommendedName>
        <fullName evidence="3">Outer membrane protein beta-barrel domain-containing protein</fullName>
    </recommendedName>
</protein>
<dbReference type="AlphaFoldDB" id="A0A2S3R8M1"/>
<organism evidence="1 2">
    <name type="scientific">Vibrio vulnificus</name>
    <dbReference type="NCBI Taxonomy" id="672"/>
    <lineage>
        <taxon>Bacteria</taxon>
        <taxon>Pseudomonadati</taxon>
        <taxon>Pseudomonadota</taxon>
        <taxon>Gammaproteobacteria</taxon>
        <taxon>Vibrionales</taxon>
        <taxon>Vibrionaceae</taxon>
        <taxon>Vibrio</taxon>
    </lineage>
</organism>
<comment type="caution">
    <text evidence="1">The sequence shown here is derived from an EMBL/GenBank/DDBJ whole genome shotgun (WGS) entry which is preliminary data.</text>
</comment>